<accession>A0A507AJ29</accession>
<reference evidence="1 2" key="1">
    <citation type="submission" date="2019-06" db="EMBL/GenBank/DDBJ databases">
        <title>Draft genome sequence of the filamentous fungus Phialemoniopsis curvata isolated from diesel fuel.</title>
        <authorList>
            <person name="Varaljay V.A."/>
            <person name="Lyon W.J."/>
            <person name="Crouch A.L."/>
            <person name="Drake C.E."/>
            <person name="Hollomon J.M."/>
            <person name="Nadeau L.J."/>
            <person name="Nunn H.S."/>
            <person name="Stevenson B.S."/>
            <person name="Bojanowski C.L."/>
            <person name="Crookes-Goodson W.J."/>
        </authorList>
    </citation>
    <scope>NUCLEOTIDE SEQUENCE [LARGE SCALE GENOMIC DNA]</scope>
    <source>
        <strain evidence="1 2">D216</strain>
    </source>
</reference>
<dbReference type="RefSeq" id="XP_030991073.1">
    <property type="nucleotide sequence ID" value="XM_031144368.1"/>
</dbReference>
<evidence type="ECO:0000313" key="1">
    <source>
        <dbReference type="EMBL" id="TPX09362.1"/>
    </source>
</evidence>
<dbReference type="EMBL" id="SKBQ01000068">
    <property type="protein sequence ID" value="TPX09362.1"/>
    <property type="molecule type" value="Genomic_DNA"/>
</dbReference>
<organism evidence="1 2">
    <name type="scientific">Thyridium curvatum</name>
    <dbReference type="NCBI Taxonomy" id="1093900"/>
    <lineage>
        <taxon>Eukaryota</taxon>
        <taxon>Fungi</taxon>
        <taxon>Dikarya</taxon>
        <taxon>Ascomycota</taxon>
        <taxon>Pezizomycotina</taxon>
        <taxon>Sordariomycetes</taxon>
        <taxon>Sordariomycetidae</taxon>
        <taxon>Thyridiales</taxon>
        <taxon>Thyridiaceae</taxon>
        <taxon>Thyridium</taxon>
    </lineage>
</organism>
<dbReference type="AlphaFoldDB" id="A0A507AJ29"/>
<dbReference type="Gene3D" id="2.60.270.50">
    <property type="match status" value="1"/>
</dbReference>
<dbReference type="GeneID" id="41976853"/>
<keyword evidence="2" id="KW-1185">Reference proteome</keyword>
<dbReference type="InParanoid" id="A0A507AJ29"/>
<dbReference type="Proteomes" id="UP000319257">
    <property type="component" value="Unassembled WGS sequence"/>
</dbReference>
<proteinExistence type="predicted"/>
<evidence type="ECO:0000313" key="2">
    <source>
        <dbReference type="Proteomes" id="UP000319257"/>
    </source>
</evidence>
<sequence length="167" mass="18444">MVYSVDLFATNLSPWDWVPTWQQTVVSHGYNTYAPQVIVSGQADGKAGVFEAARGTWTGTTGASVYDWPGDGTNIVLLIDMPYVGDNSCRTAFLPKDFFYPSDDQGWNWDPNGNTEDMVNKFANRNYGNTQAKGLDGKYYELSCVISQGTQVDAHFTMQPVANSTTK</sequence>
<name>A0A507AJ29_9PEZI</name>
<protein>
    <submittedName>
        <fullName evidence="1">Uncharacterized protein</fullName>
    </submittedName>
</protein>
<gene>
    <name evidence="1" type="ORF">E0L32_009406</name>
</gene>
<comment type="caution">
    <text evidence="1">The sequence shown here is derived from an EMBL/GenBank/DDBJ whole genome shotgun (WGS) entry which is preliminary data.</text>
</comment>